<keyword evidence="2" id="KW-1185">Reference proteome</keyword>
<comment type="caution">
    <text evidence="1">The sequence shown here is derived from an EMBL/GenBank/DDBJ whole genome shotgun (WGS) entry which is preliminary data.</text>
</comment>
<accession>A0ABQ9U0U6</accession>
<evidence type="ECO:0000313" key="2">
    <source>
        <dbReference type="Proteomes" id="UP001266305"/>
    </source>
</evidence>
<gene>
    <name evidence="1" type="ORF">P7K49_031949</name>
</gene>
<dbReference type="EMBL" id="JASSZA010000017">
    <property type="protein sequence ID" value="KAK2090692.1"/>
    <property type="molecule type" value="Genomic_DNA"/>
</dbReference>
<organism evidence="1 2">
    <name type="scientific">Saguinus oedipus</name>
    <name type="common">Cotton-top tamarin</name>
    <name type="synonym">Oedipomidas oedipus</name>
    <dbReference type="NCBI Taxonomy" id="9490"/>
    <lineage>
        <taxon>Eukaryota</taxon>
        <taxon>Metazoa</taxon>
        <taxon>Chordata</taxon>
        <taxon>Craniata</taxon>
        <taxon>Vertebrata</taxon>
        <taxon>Euteleostomi</taxon>
        <taxon>Mammalia</taxon>
        <taxon>Eutheria</taxon>
        <taxon>Euarchontoglires</taxon>
        <taxon>Primates</taxon>
        <taxon>Haplorrhini</taxon>
        <taxon>Platyrrhini</taxon>
        <taxon>Cebidae</taxon>
        <taxon>Callitrichinae</taxon>
        <taxon>Saguinus</taxon>
    </lineage>
</organism>
<name>A0ABQ9U0U6_SAGOE</name>
<feature type="non-terminal residue" evidence="1">
    <location>
        <position position="1"/>
    </location>
</feature>
<reference evidence="1 2" key="1">
    <citation type="submission" date="2023-05" db="EMBL/GenBank/DDBJ databases">
        <title>B98-5 Cell Line De Novo Hybrid Assembly: An Optical Mapping Approach.</title>
        <authorList>
            <person name="Kananen K."/>
            <person name="Auerbach J.A."/>
            <person name="Kautto E."/>
            <person name="Blachly J.S."/>
        </authorList>
    </citation>
    <scope>NUCLEOTIDE SEQUENCE [LARGE SCALE GENOMIC DNA]</scope>
    <source>
        <strain evidence="1">B95-8</strain>
        <tissue evidence="1">Cell line</tissue>
    </source>
</reference>
<proteinExistence type="predicted"/>
<dbReference type="Proteomes" id="UP001266305">
    <property type="component" value="Unassembled WGS sequence"/>
</dbReference>
<protein>
    <submittedName>
        <fullName evidence="1">Uncharacterized protein</fullName>
    </submittedName>
</protein>
<sequence length="68" mass="7902">VLKGKKQKRTRLLCSCPTIGPWWRLTRWYVYGLHIPPDLPHVSLGLVKTALLVDSAERHRCPHYPEIT</sequence>
<evidence type="ECO:0000313" key="1">
    <source>
        <dbReference type="EMBL" id="KAK2090692.1"/>
    </source>
</evidence>